<organism evidence="4 5">
    <name type="scientific">Actinopolyspora biskrensis</name>
    <dbReference type="NCBI Taxonomy" id="1470178"/>
    <lineage>
        <taxon>Bacteria</taxon>
        <taxon>Bacillati</taxon>
        <taxon>Actinomycetota</taxon>
        <taxon>Actinomycetes</taxon>
        <taxon>Actinopolysporales</taxon>
        <taxon>Actinopolysporaceae</taxon>
        <taxon>Actinopolyspora</taxon>
    </lineage>
</organism>
<protein>
    <submittedName>
        <fullName evidence="4">MGT family glycosyltransferase</fullName>
    </submittedName>
</protein>
<dbReference type="GO" id="GO:0008194">
    <property type="term" value="F:UDP-glycosyltransferase activity"/>
    <property type="evidence" value="ECO:0007669"/>
    <property type="project" value="InterPro"/>
</dbReference>
<dbReference type="AlphaFoldDB" id="A0A852Z2X9"/>
<dbReference type="NCBIfam" id="TIGR01426">
    <property type="entry name" value="MGT"/>
    <property type="match status" value="1"/>
</dbReference>
<gene>
    <name evidence="4" type="ORF">FHR84_004290</name>
</gene>
<evidence type="ECO:0000259" key="3">
    <source>
        <dbReference type="Pfam" id="PF06722"/>
    </source>
</evidence>
<sequence>MSRHFAFVVPAAHGHVTPTLPLVGELLRRGHRVSCATGEDFVADVASTGARTVALPAKPPPPLRTVEGRLSMDDFLKMADHSNATARACFPVLMDHFESDRPDLVCFETRDLAGRMLVDRLGSAGAALVPTLASNESFSLQAGMVPSSFDPQHPDLVELGRKMEEFTRAHGVSTPTDPSAAGTPDLNLVFIPREFQVHGDLFDDRFRFIGPAVIDRDDTVPGRAGAEDRPLLFVSLGTVFNQNPDFFQSCVDAFRNTEWRVAVATGGSVGPEELEGVSDNFDIRPHFSQSEMLNRASAFLSHAGMNSIMDAVYYEVPLLAAPQMPEQQINANRLEELGAGRRVRPDEFTADGLYRAVSRVATDGGIRENLAGMRAALDSCGGASEGADALERRVDAVGSR</sequence>
<dbReference type="CDD" id="cd03784">
    <property type="entry name" value="GT1_Gtf-like"/>
    <property type="match status" value="1"/>
</dbReference>
<dbReference type="SUPFAM" id="SSF53756">
    <property type="entry name" value="UDP-Glycosyltransferase/glycogen phosphorylase"/>
    <property type="match status" value="1"/>
</dbReference>
<dbReference type="Gene3D" id="3.40.50.2000">
    <property type="entry name" value="Glycogen Phosphorylase B"/>
    <property type="match status" value="2"/>
</dbReference>
<dbReference type="PANTHER" id="PTHR48050:SF13">
    <property type="entry name" value="STEROL 3-BETA-GLUCOSYLTRANSFERASE UGT80A2"/>
    <property type="match status" value="1"/>
</dbReference>
<reference evidence="4 5" key="1">
    <citation type="submission" date="2020-07" db="EMBL/GenBank/DDBJ databases">
        <title>Genomic Encyclopedia of Type Strains, Phase III (KMG-III): the genomes of soil and plant-associated and newly described type strains.</title>
        <authorList>
            <person name="Whitman W."/>
        </authorList>
    </citation>
    <scope>NUCLEOTIDE SEQUENCE [LARGE SCALE GENOMIC DNA]</scope>
    <source>
        <strain evidence="4 5">CECT 8576</strain>
    </source>
</reference>
<dbReference type="InterPro" id="IPR050426">
    <property type="entry name" value="Glycosyltransferase_28"/>
</dbReference>
<dbReference type="InterPro" id="IPR002213">
    <property type="entry name" value="UDP_glucos_trans"/>
</dbReference>
<dbReference type="InterPro" id="IPR010610">
    <property type="entry name" value="EryCIII-like_C"/>
</dbReference>
<proteinExistence type="inferred from homology"/>
<keyword evidence="2 4" id="KW-0808">Transferase</keyword>
<evidence type="ECO:0000313" key="4">
    <source>
        <dbReference type="EMBL" id="NYH80918.1"/>
    </source>
</evidence>
<evidence type="ECO:0000256" key="2">
    <source>
        <dbReference type="ARBA" id="ARBA00022679"/>
    </source>
</evidence>
<accession>A0A852Z2X9</accession>
<dbReference type="EMBL" id="JACBYW010000010">
    <property type="protein sequence ID" value="NYH80918.1"/>
    <property type="molecule type" value="Genomic_DNA"/>
</dbReference>
<dbReference type="Pfam" id="PF06722">
    <property type="entry name" value="EryCIII-like_C"/>
    <property type="match status" value="1"/>
</dbReference>
<evidence type="ECO:0000313" key="5">
    <source>
        <dbReference type="Proteomes" id="UP000548304"/>
    </source>
</evidence>
<evidence type="ECO:0000256" key="1">
    <source>
        <dbReference type="ARBA" id="ARBA00009995"/>
    </source>
</evidence>
<dbReference type="InterPro" id="IPR006326">
    <property type="entry name" value="UDPGT_MGT-like"/>
</dbReference>
<comment type="caution">
    <text evidence="4">The sequence shown here is derived from an EMBL/GenBank/DDBJ whole genome shotgun (WGS) entry which is preliminary data.</text>
</comment>
<dbReference type="GO" id="GO:0017000">
    <property type="term" value="P:antibiotic biosynthetic process"/>
    <property type="evidence" value="ECO:0007669"/>
    <property type="project" value="UniProtKB-ARBA"/>
</dbReference>
<dbReference type="GO" id="GO:0016758">
    <property type="term" value="F:hexosyltransferase activity"/>
    <property type="evidence" value="ECO:0007669"/>
    <property type="project" value="InterPro"/>
</dbReference>
<keyword evidence="5" id="KW-1185">Reference proteome</keyword>
<dbReference type="PANTHER" id="PTHR48050">
    <property type="entry name" value="STEROL 3-BETA-GLUCOSYLTRANSFERASE"/>
    <property type="match status" value="1"/>
</dbReference>
<dbReference type="Proteomes" id="UP000548304">
    <property type="component" value="Unassembled WGS sequence"/>
</dbReference>
<feature type="domain" description="Erythromycin biosynthesis protein CIII-like C-terminal" evidence="3">
    <location>
        <begin position="284"/>
        <end position="376"/>
    </location>
</feature>
<dbReference type="FunFam" id="3.40.50.2000:FF:000072">
    <property type="entry name" value="Glycosyl transferase"/>
    <property type="match status" value="1"/>
</dbReference>
<dbReference type="RefSeq" id="WP_179537224.1">
    <property type="nucleotide sequence ID" value="NZ_JACBYW010000010.1"/>
</dbReference>
<comment type="similarity">
    <text evidence="1">Belongs to the UDP-glycosyltransferase family.</text>
</comment>
<name>A0A852Z2X9_9ACTN</name>